<dbReference type="Proteomes" id="UP001418444">
    <property type="component" value="Unassembled WGS sequence"/>
</dbReference>
<evidence type="ECO:0000313" key="1">
    <source>
        <dbReference type="EMBL" id="GAA3966457.1"/>
    </source>
</evidence>
<name>A0ABP7PIW9_9ACTN</name>
<accession>A0ABP7PIW9</accession>
<dbReference type="RefSeq" id="WP_344785052.1">
    <property type="nucleotide sequence ID" value="NZ_BAAAZW010000009.1"/>
</dbReference>
<proteinExistence type="predicted"/>
<reference evidence="2" key="1">
    <citation type="journal article" date="2019" name="Int. J. Syst. Evol. Microbiol.">
        <title>The Global Catalogue of Microorganisms (GCM) 10K type strain sequencing project: providing services to taxonomists for standard genome sequencing and annotation.</title>
        <authorList>
            <consortium name="The Broad Institute Genomics Platform"/>
            <consortium name="The Broad Institute Genome Sequencing Center for Infectious Disease"/>
            <person name="Wu L."/>
            <person name="Ma J."/>
        </authorList>
    </citation>
    <scope>NUCLEOTIDE SEQUENCE [LARGE SCALE GENOMIC DNA]</scope>
    <source>
        <strain evidence="2">JCM 16923</strain>
    </source>
</reference>
<sequence length="70" mass="7735">MITRRPDLPPITRRLNAQLRELDLNALDPESAAAISELSSVVLNVTAELENDLIISRGRTDRPTLTRPAS</sequence>
<keyword evidence="2" id="KW-1185">Reference proteome</keyword>
<protein>
    <recommendedName>
        <fullName evidence="3">Histidine kinase</fullName>
    </recommendedName>
</protein>
<dbReference type="EMBL" id="BAAAZW010000009">
    <property type="protein sequence ID" value="GAA3966457.1"/>
    <property type="molecule type" value="Genomic_DNA"/>
</dbReference>
<comment type="caution">
    <text evidence="1">The sequence shown here is derived from an EMBL/GenBank/DDBJ whole genome shotgun (WGS) entry which is preliminary data.</text>
</comment>
<gene>
    <name evidence="1" type="ORF">GCM10022231_29170</name>
</gene>
<evidence type="ECO:0000313" key="2">
    <source>
        <dbReference type="Proteomes" id="UP001418444"/>
    </source>
</evidence>
<organism evidence="1 2">
    <name type="scientific">Gordonia caeni</name>
    <dbReference type="NCBI Taxonomy" id="1007097"/>
    <lineage>
        <taxon>Bacteria</taxon>
        <taxon>Bacillati</taxon>
        <taxon>Actinomycetota</taxon>
        <taxon>Actinomycetes</taxon>
        <taxon>Mycobacteriales</taxon>
        <taxon>Gordoniaceae</taxon>
        <taxon>Gordonia</taxon>
    </lineage>
</organism>
<evidence type="ECO:0008006" key="3">
    <source>
        <dbReference type="Google" id="ProtNLM"/>
    </source>
</evidence>